<evidence type="ECO:0000313" key="2">
    <source>
        <dbReference type="Proteomes" id="UP001233673"/>
    </source>
</evidence>
<evidence type="ECO:0000313" key="1">
    <source>
        <dbReference type="EMBL" id="MDP5184463.1"/>
    </source>
</evidence>
<protein>
    <submittedName>
        <fullName evidence="1">Uncharacterized protein</fullName>
    </submittedName>
</protein>
<keyword evidence="2" id="KW-1185">Reference proteome</keyword>
<dbReference type="EMBL" id="JASNFN010000024">
    <property type="protein sequence ID" value="MDP5184463.1"/>
    <property type="molecule type" value="Genomic_DNA"/>
</dbReference>
<dbReference type="Proteomes" id="UP001233673">
    <property type="component" value="Unassembled WGS sequence"/>
</dbReference>
<reference evidence="2" key="1">
    <citation type="submission" date="2023-05" db="EMBL/GenBank/DDBJ databases">
        <title>Draft genome of Pseudofrankia sp. BMG5.37.</title>
        <authorList>
            <person name="Gtari M."/>
            <person name="Ghodhbane F."/>
            <person name="Sbissi I."/>
        </authorList>
    </citation>
    <scope>NUCLEOTIDE SEQUENCE [LARGE SCALE GENOMIC DNA]</scope>
    <source>
        <strain evidence="2">BMG 814</strain>
    </source>
</reference>
<sequence length="154" mass="16606">MPPEFGTPARKGQPATLCITPEALEAEFSLTTAATRLDFLSRRDNGDTALNIVRDDADADDWSASMRDTGTQLDVDEALELLALGEVVSRRAHDSQLVGIRAALRGGAEWAQIAAALGVSPQQAWDSFTESIERQLESEAAERARELAGTRPGR</sequence>
<dbReference type="RefSeq" id="WP_306001025.1">
    <property type="nucleotide sequence ID" value="NZ_JASNFN010000024.1"/>
</dbReference>
<comment type="caution">
    <text evidence="1">The sequence shown here is derived from an EMBL/GenBank/DDBJ whole genome shotgun (WGS) entry which is preliminary data.</text>
</comment>
<proteinExistence type="predicted"/>
<name>A0ABT9IFW1_9ACTN</name>
<organism evidence="1 2">
    <name type="scientific">Blastococcus carthaginiensis</name>
    <dbReference type="NCBI Taxonomy" id="3050034"/>
    <lineage>
        <taxon>Bacteria</taxon>
        <taxon>Bacillati</taxon>
        <taxon>Actinomycetota</taxon>
        <taxon>Actinomycetes</taxon>
        <taxon>Geodermatophilales</taxon>
        <taxon>Geodermatophilaceae</taxon>
        <taxon>Blastococcus</taxon>
    </lineage>
</organism>
<gene>
    <name evidence="1" type="ORF">QOZ88_17645</name>
</gene>
<accession>A0ABT9IFW1</accession>